<feature type="non-terminal residue" evidence="1">
    <location>
        <position position="1"/>
    </location>
</feature>
<dbReference type="SUPFAM" id="SSF51569">
    <property type="entry name" value="Aldolase"/>
    <property type="match status" value="1"/>
</dbReference>
<name>X1P3A4_9ZZZZ</name>
<comment type="caution">
    <text evidence="1">The sequence shown here is derived from an EMBL/GenBank/DDBJ whole genome shotgun (WGS) entry which is preliminary data.</text>
</comment>
<evidence type="ECO:0000313" key="1">
    <source>
        <dbReference type="EMBL" id="GAI36921.1"/>
    </source>
</evidence>
<gene>
    <name evidence="1" type="ORF">S06H3_51514</name>
</gene>
<reference evidence="1" key="1">
    <citation type="journal article" date="2014" name="Front. Microbiol.">
        <title>High frequency of phylogenetically diverse reductive dehalogenase-homologous genes in deep subseafloor sedimentary metagenomes.</title>
        <authorList>
            <person name="Kawai M."/>
            <person name="Futagami T."/>
            <person name="Toyoda A."/>
            <person name="Takaki Y."/>
            <person name="Nishi S."/>
            <person name="Hori S."/>
            <person name="Arai W."/>
            <person name="Tsubouchi T."/>
            <person name="Morono Y."/>
            <person name="Uchiyama I."/>
            <person name="Ito T."/>
            <person name="Fujiyama A."/>
            <person name="Inagaki F."/>
            <person name="Takami H."/>
        </authorList>
    </citation>
    <scope>NUCLEOTIDE SEQUENCE</scope>
    <source>
        <strain evidence="1">Expedition CK06-06</strain>
    </source>
</reference>
<dbReference type="AlphaFoldDB" id="X1P3A4"/>
<protein>
    <recommendedName>
        <fullName evidence="2">Radical SAM protein</fullName>
    </recommendedName>
</protein>
<accession>X1P3A4</accession>
<dbReference type="EMBL" id="BARV01032694">
    <property type="protein sequence ID" value="GAI36921.1"/>
    <property type="molecule type" value="Genomic_DNA"/>
</dbReference>
<proteinExistence type="predicted"/>
<dbReference type="InterPro" id="IPR013785">
    <property type="entry name" value="Aldolase_TIM"/>
</dbReference>
<dbReference type="Gene3D" id="3.20.20.70">
    <property type="entry name" value="Aldolase class I"/>
    <property type="match status" value="1"/>
</dbReference>
<evidence type="ECO:0008006" key="2">
    <source>
        <dbReference type="Google" id="ProtNLM"/>
    </source>
</evidence>
<organism evidence="1">
    <name type="scientific">marine sediment metagenome</name>
    <dbReference type="NCBI Taxonomy" id="412755"/>
    <lineage>
        <taxon>unclassified sequences</taxon>
        <taxon>metagenomes</taxon>
        <taxon>ecological metagenomes</taxon>
    </lineage>
</organism>
<sequence>IPDVKQERWGKILKDLKEISKILPTKVIIGSGYLTDEEIIKVSQIVKKAGAINYYPL</sequence>